<dbReference type="Gene3D" id="3.30.420.10">
    <property type="entry name" value="Ribonuclease H-like superfamily/Ribonuclease H"/>
    <property type="match status" value="1"/>
</dbReference>
<evidence type="ECO:0000259" key="2">
    <source>
        <dbReference type="PROSITE" id="PS50994"/>
    </source>
</evidence>
<dbReference type="PANTHER" id="PTHR11439">
    <property type="entry name" value="GAG-POL-RELATED RETROTRANSPOSON"/>
    <property type="match status" value="1"/>
</dbReference>
<keyword evidence="1" id="KW-0378">Hydrolase</keyword>
<dbReference type="Proteomes" id="UP001165190">
    <property type="component" value="Unassembled WGS sequence"/>
</dbReference>
<proteinExistence type="predicted"/>
<dbReference type="Pfam" id="PF25597">
    <property type="entry name" value="SH3_retrovirus"/>
    <property type="match status" value="1"/>
</dbReference>
<dbReference type="InterPro" id="IPR013103">
    <property type="entry name" value="RVT_2"/>
</dbReference>
<protein>
    <recommendedName>
        <fullName evidence="2">Integrase catalytic domain-containing protein</fullName>
    </recommendedName>
</protein>
<organism evidence="3 4">
    <name type="scientific">Hibiscus trionum</name>
    <name type="common">Flower of an hour</name>
    <dbReference type="NCBI Taxonomy" id="183268"/>
    <lineage>
        <taxon>Eukaryota</taxon>
        <taxon>Viridiplantae</taxon>
        <taxon>Streptophyta</taxon>
        <taxon>Embryophyta</taxon>
        <taxon>Tracheophyta</taxon>
        <taxon>Spermatophyta</taxon>
        <taxon>Magnoliopsida</taxon>
        <taxon>eudicotyledons</taxon>
        <taxon>Gunneridae</taxon>
        <taxon>Pentapetalae</taxon>
        <taxon>rosids</taxon>
        <taxon>malvids</taxon>
        <taxon>Malvales</taxon>
        <taxon>Malvaceae</taxon>
        <taxon>Malvoideae</taxon>
        <taxon>Hibiscus</taxon>
    </lineage>
</organism>
<reference evidence="3" key="1">
    <citation type="submission" date="2023-05" db="EMBL/GenBank/DDBJ databases">
        <title>Genome and transcriptome analyses reveal genes involved in the formation of fine ridges on petal epidermal cells in Hibiscus trionum.</title>
        <authorList>
            <person name="Koshimizu S."/>
            <person name="Masuda S."/>
            <person name="Ishii T."/>
            <person name="Shirasu K."/>
            <person name="Hoshino A."/>
            <person name="Arita M."/>
        </authorList>
    </citation>
    <scope>NUCLEOTIDE SEQUENCE</scope>
    <source>
        <strain evidence="3">Hamamatsu line</strain>
    </source>
</reference>
<name>A0A9W7H189_HIBTR</name>
<sequence>MKIALLAKNKVGLVDCSCKRESVAEPLRAQWDRCNALVLSWILNTVSQELSAGIVFASNASIVWADLKERFNKVDGSIIYFLHREIVTHVQNLSSISVYFSRLKLLWDEYDALVPFATCDCEVARDNSSLLNQQRLFQMLMGLNDTYSMVRSQILLMKPLPTVNQAYNMLVQEEGQRQYSSVTTQNLAEPTALYSSSGAQGYGQFRKKFNGICDYYHLKGHKKESCYRLIGYPPDFKFNRKGGANTRQAANSATVENGAEGAAQMATTTQSLANQQTPTFTPEQYQQILSLLGKDPVVKGTAHMAGMVSGGLAQEWILDTGATNHMTCNLDFLTTPIKCDSSSNVQLPNGNSTSVTHIGSCNLTSTKVLKNVLCVPTFKFNLISVSQLVKDWNCAISFLPNVCMAQDLCSGEMKTIGRYHDGLYVLHLPFDTSSCLSACITQGSCLRVRSDNGHEFFTNESATFFQDNGVDHQSSCVYTPQQNGIAERKHRHLLEVSRALKFHSNVPTKFWGYCVDAACYLINYLPSAVLKWKCPFEILYNRLPDFSRLRVFGCLAYATTPNYSDKFASKAVVSVFMGYSLSQKGYILFSLESKDFFVSRDAVFHENVFPFTFPVKPSRLFPTSHSDVSFLDIDHVSSLDIPHSSAPSTNPYVLQDEQVIDVANINNVVPNECVEQQVINVPQEEVIRRSSRVQRQPTWLNDFVCTKAGTRSKNSITNFVSYVHLPLSTRAFAASISSTSEPRTYKEAVHDDNWIKAMQQEIAALESNGTWKIVDLPPGQKPIGCKWVYKIKYNADGTIERYKARLVAKGYNQQEGINYQETFSPVTKQVTVRTIIALASMNNWPLYQMDVFNAFLQGDLYEEASRQWNLKLTEALVAGGYTQSLHDYSMFTKKNGNKLVILLVYVEDLLITGSDQEMMDDLKKVLNQNFKMKDLGQLKYFLGIEVLRSKEGIILNQRKYAIELIADSGLGNAKVASTPLELNEKQVPDAVEEDYLEDVGSYQRLIGRLLYLTNTRPDIAFAIQHLSQFMHKPKKAHYNVALRVVRYVKKNPGLGILLPAAGMPHLTAYCDVDWAACPLTRKSVTGYCIKLGESLVCWKSKKQNIVSKSSAEAEYKGMASTTTEVVWLRGLLQELGFEQKEPTTVYSDSQAALQIAANPVFHERTKHIEIDCHFIREKIQKAVIQTRHVPTADQQADILTKGLAAKQHEHLMIKLGVKDIFTLQLEGGC</sequence>
<dbReference type="GO" id="GO:0015074">
    <property type="term" value="P:DNA integration"/>
    <property type="evidence" value="ECO:0007669"/>
    <property type="project" value="InterPro"/>
</dbReference>
<keyword evidence="1" id="KW-0645">Protease</keyword>
<dbReference type="Pfam" id="PF07727">
    <property type="entry name" value="RVT_2"/>
    <property type="match status" value="1"/>
</dbReference>
<dbReference type="OrthoDB" id="1617351at2759"/>
<dbReference type="PROSITE" id="PS50994">
    <property type="entry name" value="INTEGRASE"/>
    <property type="match status" value="1"/>
</dbReference>
<dbReference type="SUPFAM" id="SSF56672">
    <property type="entry name" value="DNA/RNA polymerases"/>
    <property type="match status" value="1"/>
</dbReference>
<feature type="domain" description="Integrase catalytic" evidence="2">
    <location>
        <begin position="448"/>
        <end position="543"/>
    </location>
</feature>
<comment type="caution">
    <text evidence="3">The sequence shown here is derived from an EMBL/GenBank/DDBJ whole genome shotgun (WGS) entry which is preliminary data.</text>
</comment>
<dbReference type="CDD" id="cd09272">
    <property type="entry name" value="RNase_HI_RT_Ty1"/>
    <property type="match status" value="1"/>
</dbReference>
<gene>
    <name evidence="3" type="ORF">HRI_000459300</name>
</gene>
<dbReference type="InterPro" id="IPR043502">
    <property type="entry name" value="DNA/RNA_pol_sf"/>
</dbReference>
<dbReference type="InterPro" id="IPR057670">
    <property type="entry name" value="SH3_retrovirus"/>
</dbReference>
<keyword evidence="1" id="KW-0064">Aspartyl protease</keyword>
<keyword evidence="4" id="KW-1185">Reference proteome</keyword>
<dbReference type="Pfam" id="PF22936">
    <property type="entry name" value="Pol_BBD"/>
    <property type="match status" value="1"/>
</dbReference>
<dbReference type="GO" id="GO:0003676">
    <property type="term" value="F:nucleic acid binding"/>
    <property type="evidence" value="ECO:0007669"/>
    <property type="project" value="InterPro"/>
</dbReference>
<evidence type="ECO:0000313" key="3">
    <source>
        <dbReference type="EMBL" id="GMI67901.1"/>
    </source>
</evidence>
<evidence type="ECO:0000313" key="4">
    <source>
        <dbReference type="Proteomes" id="UP001165190"/>
    </source>
</evidence>
<dbReference type="GO" id="GO:0004190">
    <property type="term" value="F:aspartic-type endopeptidase activity"/>
    <property type="evidence" value="ECO:0007669"/>
    <property type="project" value="UniProtKB-KW"/>
</dbReference>
<dbReference type="InterPro" id="IPR001584">
    <property type="entry name" value="Integrase_cat-core"/>
</dbReference>
<evidence type="ECO:0000256" key="1">
    <source>
        <dbReference type="ARBA" id="ARBA00022750"/>
    </source>
</evidence>
<dbReference type="SUPFAM" id="SSF53098">
    <property type="entry name" value="Ribonuclease H-like"/>
    <property type="match status" value="1"/>
</dbReference>
<dbReference type="InterPro" id="IPR054722">
    <property type="entry name" value="PolX-like_BBD"/>
</dbReference>
<dbReference type="InterPro" id="IPR012337">
    <property type="entry name" value="RNaseH-like_sf"/>
</dbReference>
<dbReference type="InterPro" id="IPR036397">
    <property type="entry name" value="RNaseH_sf"/>
</dbReference>
<accession>A0A9W7H189</accession>
<dbReference type="AlphaFoldDB" id="A0A9W7H189"/>
<dbReference type="EMBL" id="BSYR01000006">
    <property type="protein sequence ID" value="GMI67901.1"/>
    <property type="molecule type" value="Genomic_DNA"/>
</dbReference>
<dbReference type="PANTHER" id="PTHR11439:SF511">
    <property type="match status" value="1"/>
</dbReference>